<reference evidence="7" key="1">
    <citation type="submission" date="2021-02" db="EMBL/GenBank/DDBJ databases">
        <authorList>
            <person name="Dougan E. K."/>
            <person name="Rhodes N."/>
            <person name="Thang M."/>
            <person name="Chan C."/>
        </authorList>
    </citation>
    <scope>NUCLEOTIDE SEQUENCE</scope>
</reference>
<evidence type="ECO:0000256" key="1">
    <source>
        <dbReference type="ARBA" id="ARBA00004141"/>
    </source>
</evidence>
<name>A0A812REW8_9DINO</name>
<feature type="transmembrane region" description="Helical" evidence="5">
    <location>
        <begin position="357"/>
        <end position="374"/>
    </location>
</feature>
<dbReference type="InterPro" id="IPR011527">
    <property type="entry name" value="ABC1_TM_dom"/>
</dbReference>
<evidence type="ECO:0000256" key="3">
    <source>
        <dbReference type="ARBA" id="ARBA00022989"/>
    </source>
</evidence>
<evidence type="ECO:0000256" key="5">
    <source>
        <dbReference type="SAM" id="Phobius"/>
    </source>
</evidence>
<dbReference type="Gene3D" id="3.40.50.300">
    <property type="entry name" value="P-loop containing nucleotide triphosphate hydrolases"/>
    <property type="match status" value="1"/>
</dbReference>
<accession>A0A812REW8</accession>
<gene>
    <name evidence="7" type="primary">abcB1</name>
    <name evidence="7" type="ORF">SNAT2548_LOCUS23797</name>
</gene>
<dbReference type="GO" id="GO:0005524">
    <property type="term" value="F:ATP binding"/>
    <property type="evidence" value="ECO:0007669"/>
    <property type="project" value="InterPro"/>
</dbReference>
<protein>
    <submittedName>
        <fullName evidence="7">AbcB1 protein</fullName>
    </submittedName>
</protein>
<dbReference type="Gene3D" id="1.20.1560.10">
    <property type="entry name" value="ABC transporter type 1, transmembrane domain"/>
    <property type="match status" value="1"/>
</dbReference>
<dbReference type="PROSITE" id="PS50929">
    <property type="entry name" value="ABC_TM1F"/>
    <property type="match status" value="1"/>
</dbReference>
<feature type="transmembrane region" description="Helical" evidence="5">
    <location>
        <begin position="258"/>
        <end position="287"/>
    </location>
</feature>
<dbReference type="PANTHER" id="PTHR43394:SF1">
    <property type="entry name" value="ATP-BINDING CASSETTE SUB-FAMILY B MEMBER 10, MITOCHONDRIAL"/>
    <property type="match status" value="1"/>
</dbReference>
<comment type="subcellular location">
    <subcellularLocation>
        <location evidence="1">Membrane</location>
        <topology evidence="1">Multi-pass membrane protein</topology>
    </subcellularLocation>
</comment>
<dbReference type="EMBL" id="CAJNDS010002335">
    <property type="protein sequence ID" value="CAE7437871.1"/>
    <property type="molecule type" value="Genomic_DNA"/>
</dbReference>
<comment type="caution">
    <text evidence="7">The sequence shown here is derived from an EMBL/GenBank/DDBJ whole genome shotgun (WGS) entry which is preliminary data.</text>
</comment>
<dbReference type="GO" id="GO:0016020">
    <property type="term" value="C:membrane"/>
    <property type="evidence" value="ECO:0007669"/>
    <property type="project" value="UniProtKB-SubCell"/>
</dbReference>
<proteinExistence type="predicted"/>
<feature type="transmembrane region" description="Helical" evidence="5">
    <location>
        <begin position="434"/>
        <end position="459"/>
    </location>
</feature>
<dbReference type="InterPro" id="IPR027417">
    <property type="entry name" value="P-loop_NTPase"/>
</dbReference>
<dbReference type="OrthoDB" id="6500128at2759"/>
<evidence type="ECO:0000256" key="2">
    <source>
        <dbReference type="ARBA" id="ARBA00022692"/>
    </source>
</evidence>
<keyword evidence="4 5" id="KW-0472">Membrane</keyword>
<dbReference type="Pfam" id="PF00664">
    <property type="entry name" value="ABC_membrane"/>
    <property type="match status" value="1"/>
</dbReference>
<evidence type="ECO:0000256" key="4">
    <source>
        <dbReference type="ARBA" id="ARBA00023136"/>
    </source>
</evidence>
<dbReference type="InterPro" id="IPR036640">
    <property type="entry name" value="ABC1_TM_sf"/>
</dbReference>
<dbReference type="SUPFAM" id="SSF90123">
    <property type="entry name" value="ABC transporter transmembrane region"/>
    <property type="match status" value="1"/>
</dbReference>
<feature type="domain" description="ABC transmembrane type-1" evidence="6">
    <location>
        <begin position="221"/>
        <end position="498"/>
    </location>
</feature>
<keyword evidence="2 5" id="KW-0812">Transmembrane</keyword>
<keyword evidence="3 5" id="KW-1133">Transmembrane helix</keyword>
<dbReference type="SUPFAM" id="SSF52540">
    <property type="entry name" value="P-loop containing nucleoside triphosphate hydrolases"/>
    <property type="match status" value="1"/>
</dbReference>
<dbReference type="Proteomes" id="UP000604046">
    <property type="component" value="Unassembled WGS sequence"/>
</dbReference>
<organism evidence="7 8">
    <name type="scientific">Symbiodinium natans</name>
    <dbReference type="NCBI Taxonomy" id="878477"/>
    <lineage>
        <taxon>Eukaryota</taxon>
        <taxon>Sar</taxon>
        <taxon>Alveolata</taxon>
        <taxon>Dinophyceae</taxon>
        <taxon>Suessiales</taxon>
        <taxon>Symbiodiniaceae</taxon>
        <taxon>Symbiodinium</taxon>
    </lineage>
</organism>
<evidence type="ECO:0000313" key="7">
    <source>
        <dbReference type="EMBL" id="CAE7437871.1"/>
    </source>
</evidence>
<dbReference type="PANTHER" id="PTHR43394">
    <property type="entry name" value="ATP-DEPENDENT PERMEASE MDL1, MITOCHONDRIAL"/>
    <property type="match status" value="1"/>
</dbReference>
<evidence type="ECO:0000259" key="6">
    <source>
        <dbReference type="PROSITE" id="PS50929"/>
    </source>
</evidence>
<feature type="transmembrane region" description="Helical" evidence="5">
    <location>
        <begin position="215"/>
        <end position="238"/>
    </location>
</feature>
<feature type="transmembrane region" description="Helical" evidence="5">
    <location>
        <begin position="91"/>
        <end position="113"/>
    </location>
</feature>
<dbReference type="GO" id="GO:0015421">
    <property type="term" value="F:ABC-type oligopeptide transporter activity"/>
    <property type="evidence" value="ECO:0007669"/>
    <property type="project" value="TreeGrafter"/>
</dbReference>
<feature type="transmembrane region" description="Helical" evidence="5">
    <location>
        <begin position="59"/>
        <end position="79"/>
    </location>
</feature>
<keyword evidence="8" id="KW-1185">Reference proteome</keyword>
<evidence type="ECO:0000313" key="8">
    <source>
        <dbReference type="Proteomes" id="UP000604046"/>
    </source>
</evidence>
<sequence length="783" mass="85709">MAPAAETSESALVHPIQAVVDPELGLKHDAVTSVGPPCAKLLVLAKRCAAVSSQLFAKLHFMGLFYLLLLAWLSLYLQLLTNDEGFAKMQWYRYLCWVSIGVNSLVLLGEMCWRISSGVRDRKLDCHIVLLALLLAVQLLKEFLPDGHAAEIQHVDYAITISAALAMLGRPSLAGDTELTDTQKQDGKAKHKNKKQSMLDGTMLGLFLIWKAHRIGVVCFLLVAVLDAVAIPATAAAVKNLTNAVTRGDARDVLSSSGVYMAVIVSAALPFMMLTYVTAIILAQGLVRLQTKISERMIYMEFNESSKFSHEDCQDVFRSDIARMEKLMNMMLKQLLAPFMKLAIALCYVTYVRAEVGFLAMTIFPFIFITVPDSRSKKASTAFKDATSKVAAVFSNALSCHSMIWHTDAQQAWMKDILLPHTSEVRRSKRRVEFWSGVVGGYITQMLQLFVALHIVILANMAVQGTLTVGDFTGIVALFTQLASPTTKLGAFVKEITKLSGATQSVAEFLATKNEQPKGLLWDWQRNLSRNVMGAVLLTSPHMPEQGEAEVSVVPVAPGFCHRIQPGSLVSFTSEEGGPVPEFLKLFNGYGSHGLCLRPENYKGPTWTAVQRLKSRTAVLSKAPSILTGSVRDNICFGAAQISEERLLQAARLAGLNLDEYCSEGSDRSGGSDGPCCLNFSTQLGERCVLDPELAQRICLARAIYSRPSLLLLDQATAGWAPEMEAKFFNTLLAVQQTEDFANMSVINNSSHMTQAMVDAGFAETVFKMKDGHLEVGDCGRTV</sequence>
<dbReference type="AlphaFoldDB" id="A0A812REW8"/>
<dbReference type="InterPro" id="IPR039421">
    <property type="entry name" value="Type_1_exporter"/>
</dbReference>